<comment type="function">
    <text evidence="1">May be involved in environmental stress response.</text>
</comment>
<gene>
    <name evidence="9" type="ORF">Tsubulata_006191</name>
</gene>
<dbReference type="InterPro" id="IPR000058">
    <property type="entry name" value="Znf_AN1"/>
</dbReference>
<feature type="compositionally biased region" description="Polar residues" evidence="6">
    <location>
        <begin position="175"/>
        <end position="191"/>
    </location>
</feature>
<evidence type="ECO:0000256" key="2">
    <source>
        <dbReference type="ARBA" id="ARBA00022723"/>
    </source>
</evidence>
<sequence>VQSPSATYVCSFRTDLRWIIFSSINTTVFRCGEALSVKTLNGLDPCTEEKLVRMLSDNDFSFYGDSLTKSMTSFDLPNFPVGKPEAISGAGKVQCDMEYNETGCQTNLGASKPCANGCVLYGTVATKNLCSKCRGDSVLNQEQQREHASFFTGSVDNRSSNNNNIDIWNKSVVSDPQASSGETLTSASSTESPKRCSTCKKRVGLTGFSCRCGNLFCGTHRYSDRHGCSYDYRTAARSAIAKANPTVRAQKLNKI</sequence>
<dbReference type="InterPro" id="IPR002653">
    <property type="entry name" value="Znf_A20"/>
</dbReference>
<evidence type="ECO:0000259" key="8">
    <source>
        <dbReference type="PROSITE" id="PS51039"/>
    </source>
</evidence>
<dbReference type="InterPro" id="IPR050652">
    <property type="entry name" value="AN1_A20_ZnFinger"/>
</dbReference>
<proteinExistence type="predicted"/>
<dbReference type="Proteomes" id="UP001141552">
    <property type="component" value="Unassembled WGS sequence"/>
</dbReference>
<reference evidence="9" key="2">
    <citation type="journal article" date="2023" name="Plants (Basel)">
        <title>Annotation of the Turnera subulata (Passifloraceae) Draft Genome Reveals the S-Locus Evolved after the Divergence of Turneroideae from Passifloroideae in a Stepwise Manner.</title>
        <authorList>
            <person name="Henning P.M."/>
            <person name="Roalson E.H."/>
            <person name="Mir W."/>
            <person name="McCubbin A.G."/>
            <person name="Shore J.S."/>
        </authorList>
    </citation>
    <scope>NUCLEOTIDE SEQUENCE</scope>
    <source>
        <strain evidence="9">F60SS</strain>
    </source>
</reference>
<dbReference type="PROSITE" id="PS51036">
    <property type="entry name" value="ZF_A20"/>
    <property type="match status" value="1"/>
</dbReference>
<keyword evidence="4" id="KW-0862">Zinc</keyword>
<dbReference type="AlphaFoldDB" id="A0A9Q0FAP1"/>
<dbReference type="PROSITE" id="PS51039">
    <property type="entry name" value="ZF_AN1"/>
    <property type="match status" value="1"/>
</dbReference>
<protein>
    <recommendedName>
        <fullName evidence="11">Zinc finger A20 and AN1 domain-containing stress-associated protein 8</fullName>
    </recommendedName>
</protein>
<accession>A0A9Q0FAP1</accession>
<reference evidence="9" key="1">
    <citation type="submission" date="2022-02" db="EMBL/GenBank/DDBJ databases">
        <authorList>
            <person name="Henning P.M."/>
            <person name="McCubbin A.G."/>
            <person name="Shore J.S."/>
        </authorList>
    </citation>
    <scope>NUCLEOTIDE SEQUENCE</scope>
    <source>
        <strain evidence="9">F60SS</strain>
        <tissue evidence="9">Leaves</tissue>
    </source>
</reference>
<evidence type="ECO:0000256" key="4">
    <source>
        <dbReference type="ARBA" id="ARBA00022833"/>
    </source>
</evidence>
<dbReference type="GO" id="GO:0003677">
    <property type="term" value="F:DNA binding"/>
    <property type="evidence" value="ECO:0007669"/>
    <property type="project" value="InterPro"/>
</dbReference>
<organism evidence="9 10">
    <name type="scientific">Turnera subulata</name>
    <dbReference type="NCBI Taxonomy" id="218843"/>
    <lineage>
        <taxon>Eukaryota</taxon>
        <taxon>Viridiplantae</taxon>
        <taxon>Streptophyta</taxon>
        <taxon>Embryophyta</taxon>
        <taxon>Tracheophyta</taxon>
        <taxon>Spermatophyta</taxon>
        <taxon>Magnoliopsida</taxon>
        <taxon>eudicotyledons</taxon>
        <taxon>Gunneridae</taxon>
        <taxon>Pentapetalae</taxon>
        <taxon>rosids</taxon>
        <taxon>fabids</taxon>
        <taxon>Malpighiales</taxon>
        <taxon>Passifloraceae</taxon>
        <taxon>Turnera</taxon>
    </lineage>
</organism>
<evidence type="ECO:0000313" key="9">
    <source>
        <dbReference type="EMBL" id="KAJ4828004.1"/>
    </source>
</evidence>
<feature type="domain" description="AN1-type" evidence="8">
    <location>
        <begin position="190"/>
        <end position="236"/>
    </location>
</feature>
<dbReference type="FunFam" id="4.10.1110.10:FF:000001">
    <property type="entry name" value="Zinc finger AN1-type containing 6"/>
    <property type="match status" value="1"/>
</dbReference>
<evidence type="ECO:0000256" key="6">
    <source>
        <dbReference type="SAM" id="MobiDB-lite"/>
    </source>
</evidence>
<dbReference type="PANTHER" id="PTHR10634">
    <property type="entry name" value="AN1-TYPE ZINC FINGER PROTEIN"/>
    <property type="match status" value="1"/>
</dbReference>
<dbReference type="Gene3D" id="4.10.1110.10">
    <property type="entry name" value="AN1-like Zinc finger"/>
    <property type="match status" value="1"/>
</dbReference>
<dbReference type="EMBL" id="JAKUCV010006289">
    <property type="protein sequence ID" value="KAJ4828004.1"/>
    <property type="molecule type" value="Genomic_DNA"/>
</dbReference>
<dbReference type="OrthoDB" id="428577at2759"/>
<dbReference type="SMART" id="SM00154">
    <property type="entry name" value="ZnF_AN1"/>
    <property type="match status" value="1"/>
</dbReference>
<feature type="region of interest" description="Disordered" evidence="6">
    <location>
        <begin position="175"/>
        <end position="194"/>
    </location>
</feature>
<keyword evidence="10" id="KW-1185">Reference proteome</keyword>
<evidence type="ECO:0000313" key="10">
    <source>
        <dbReference type="Proteomes" id="UP001141552"/>
    </source>
</evidence>
<dbReference type="SUPFAM" id="SSF118310">
    <property type="entry name" value="AN1-like Zinc finger"/>
    <property type="match status" value="1"/>
</dbReference>
<dbReference type="InterPro" id="IPR035896">
    <property type="entry name" value="AN1-like_Znf"/>
</dbReference>
<dbReference type="PANTHER" id="PTHR10634:SF158">
    <property type="entry name" value="ZINC FINGER A20 AND AN1 DOMAIN-CONTAINING STRESS-ASSOCIATED PROTEIN 4-LIKE"/>
    <property type="match status" value="1"/>
</dbReference>
<dbReference type="Gene3D" id="1.20.5.4770">
    <property type="match status" value="1"/>
</dbReference>
<evidence type="ECO:0000256" key="3">
    <source>
        <dbReference type="ARBA" id="ARBA00022771"/>
    </source>
</evidence>
<evidence type="ECO:0008006" key="11">
    <source>
        <dbReference type="Google" id="ProtNLM"/>
    </source>
</evidence>
<feature type="domain" description="A20-type" evidence="7">
    <location>
        <begin position="108"/>
        <end position="142"/>
    </location>
</feature>
<feature type="non-terminal residue" evidence="9">
    <location>
        <position position="255"/>
    </location>
</feature>
<keyword evidence="2" id="KW-0479">Metal-binding</keyword>
<evidence type="ECO:0000256" key="5">
    <source>
        <dbReference type="PROSITE-ProRule" id="PRU00449"/>
    </source>
</evidence>
<dbReference type="Pfam" id="PF01428">
    <property type="entry name" value="zf-AN1"/>
    <property type="match status" value="1"/>
</dbReference>
<evidence type="ECO:0000256" key="1">
    <source>
        <dbReference type="ARBA" id="ARBA00003732"/>
    </source>
</evidence>
<comment type="caution">
    <text evidence="9">The sequence shown here is derived from an EMBL/GenBank/DDBJ whole genome shotgun (WGS) entry which is preliminary data.</text>
</comment>
<dbReference type="GO" id="GO:0008270">
    <property type="term" value="F:zinc ion binding"/>
    <property type="evidence" value="ECO:0007669"/>
    <property type="project" value="UniProtKB-KW"/>
</dbReference>
<evidence type="ECO:0000259" key="7">
    <source>
        <dbReference type="PROSITE" id="PS51036"/>
    </source>
</evidence>
<name>A0A9Q0FAP1_9ROSI</name>
<dbReference type="SUPFAM" id="SSF57716">
    <property type="entry name" value="Glucocorticoid receptor-like (DNA-binding domain)"/>
    <property type="match status" value="1"/>
</dbReference>
<dbReference type="Pfam" id="PF01754">
    <property type="entry name" value="zf-A20"/>
    <property type="match status" value="1"/>
</dbReference>
<keyword evidence="3 5" id="KW-0863">Zinc-finger</keyword>